<dbReference type="EMBL" id="CP074694">
    <property type="protein sequence ID" value="QVL32179.1"/>
    <property type="molecule type" value="Genomic_DNA"/>
</dbReference>
<proteinExistence type="predicted"/>
<dbReference type="PANTHER" id="PTHR12697:SF5">
    <property type="entry name" value="DEOXYHYPUSINE HYDROXYLASE"/>
    <property type="match status" value="1"/>
</dbReference>
<feature type="chain" id="PRO_5034927762" evidence="2">
    <location>
        <begin position="21"/>
        <end position="408"/>
    </location>
</feature>
<dbReference type="KEGG" id="tsph:KIH39_25640"/>
<dbReference type="InterPro" id="IPR016024">
    <property type="entry name" value="ARM-type_fold"/>
</dbReference>
<reference evidence="3" key="1">
    <citation type="submission" date="2021-05" db="EMBL/GenBank/DDBJ databases">
        <title>Complete genome sequence of the cellulolytic planctomycete Telmatocola sphagniphila SP2T and characterization of the first cellulase from planctomycetes.</title>
        <authorList>
            <person name="Rakitin A.L."/>
            <person name="Beletsky A.V."/>
            <person name="Naumoff D.G."/>
            <person name="Kulichevskaya I.S."/>
            <person name="Mardanov A.V."/>
            <person name="Ravin N.V."/>
            <person name="Dedysh S.N."/>
        </authorList>
    </citation>
    <scope>NUCLEOTIDE SEQUENCE</scope>
    <source>
        <strain evidence="3">SP2T</strain>
    </source>
</reference>
<feature type="signal peptide" evidence="2">
    <location>
        <begin position="1"/>
        <end position="20"/>
    </location>
</feature>
<name>A0A8E6ET99_9BACT</name>
<accession>A0A8E6ET99</accession>
<dbReference type="SUPFAM" id="SSF48371">
    <property type="entry name" value="ARM repeat"/>
    <property type="match status" value="1"/>
</dbReference>
<organism evidence="3 4">
    <name type="scientific">Telmatocola sphagniphila</name>
    <dbReference type="NCBI Taxonomy" id="1123043"/>
    <lineage>
        <taxon>Bacteria</taxon>
        <taxon>Pseudomonadati</taxon>
        <taxon>Planctomycetota</taxon>
        <taxon>Planctomycetia</taxon>
        <taxon>Gemmatales</taxon>
        <taxon>Gemmataceae</taxon>
    </lineage>
</organism>
<protein>
    <submittedName>
        <fullName evidence="3">HEAT repeat domain-containing protein</fullName>
    </submittedName>
</protein>
<gene>
    <name evidence="3" type="ORF">KIH39_25640</name>
</gene>
<dbReference type="Gene3D" id="1.25.10.10">
    <property type="entry name" value="Leucine-rich Repeat Variant"/>
    <property type="match status" value="2"/>
</dbReference>
<keyword evidence="4" id="KW-1185">Reference proteome</keyword>
<evidence type="ECO:0000313" key="3">
    <source>
        <dbReference type="EMBL" id="QVL32179.1"/>
    </source>
</evidence>
<dbReference type="GO" id="GO:0016491">
    <property type="term" value="F:oxidoreductase activity"/>
    <property type="evidence" value="ECO:0007669"/>
    <property type="project" value="TreeGrafter"/>
</dbReference>
<sequence>MYPRTFSLLLILFGATLLTAQNPASQSPGDSSAPAKTQTPPAKSGNDSDSMKKEFNPPSTNYPKDLNGRGPEFFAREARESNDPSIREAAMRTLVVFGPPARKFCGSAIIHGLTQDKDLSVRMAALYALQNLGLDEDKDIETAIKTVCEMLLSPQMYTRYEATLAIASVGSKAKKEALDKLIKLSDKTMPSWQLRRAAVAAIGRVGYDDGKGFPDAMALHSLILACNDSSYVVRKEAIQSLIILAKTTVPAVDSATVVRTLINRVKEEKDAGTATWARAAIVWYEGPKLKADNPHLVALIKQLKDSNPIQRYEAYFGLGTAGRYIGMKVKDLMEAVEQEKEDSNVGMGVWALGNLGAAGEPALPLLNRIASTHKNEDVKRAANDAIKYINALKGTSPTTPEKKDPKKN</sequence>
<evidence type="ECO:0000256" key="1">
    <source>
        <dbReference type="SAM" id="MobiDB-lite"/>
    </source>
</evidence>
<dbReference type="AlphaFoldDB" id="A0A8E6ET99"/>
<feature type="region of interest" description="Disordered" evidence="1">
    <location>
        <begin position="22"/>
        <end position="70"/>
    </location>
</feature>
<dbReference type="RefSeq" id="WP_213496886.1">
    <property type="nucleotide sequence ID" value="NZ_CP074694.1"/>
</dbReference>
<dbReference type="PANTHER" id="PTHR12697">
    <property type="entry name" value="PBS LYASE HEAT-LIKE PROTEIN"/>
    <property type="match status" value="1"/>
</dbReference>
<keyword evidence="2" id="KW-0732">Signal</keyword>
<feature type="compositionally biased region" description="Polar residues" evidence="1">
    <location>
        <begin position="22"/>
        <end position="48"/>
    </location>
</feature>
<dbReference type="Pfam" id="PF13646">
    <property type="entry name" value="HEAT_2"/>
    <property type="match status" value="1"/>
</dbReference>
<dbReference type="InterPro" id="IPR011989">
    <property type="entry name" value="ARM-like"/>
</dbReference>
<evidence type="ECO:0000313" key="4">
    <source>
        <dbReference type="Proteomes" id="UP000676194"/>
    </source>
</evidence>
<evidence type="ECO:0000256" key="2">
    <source>
        <dbReference type="SAM" id="SignalP"/>
    </source>
</evidence>
<dbReference type="Proteomes" id="UP000676194">
    <property type="component" value="Chromosome"/>
</dbReference>